<feature type="domain" description="D-glucuronyl C5-epimerase C-terminal" evidence="2">
    <location>
        <begin position="233"/>
        <end position="397"/>
    </location>
</feature>
<organism evidence="3 4">
    <name type="scientific">Solirubrobacter phytolaccae</name>
    <dbReference type="NCBI Taxonomy" id="1404360"/>
    <lineage>
        <taxon>Bacteria</taxon>
        <taxon>Bacillati</taxon>
        <taxon>Actinomycetota</taxon>
        <taxon>Thermoleophilia</taxon>
        <taxon>Solirubrobacterales</taxon>
        <taxon>Solirubrobacteraceae</taxon>
        <taxon>Solirubrobacter</taxon>
    </lineage>
</organism>
<dbReference type="RefSeq" id="WP_270027453.1">
    <property type="nucleotide sequence ID" value="NZ_JAPDDP010000046.1"/>
</dbReference>
<dbReference type="PROSITE" id="PS51257">
    <property type="entry name" value="PROKAR_LIPOPROTEIN"/>
    <property type="match status" value="1"/>
</dbReference>
<dbReference type="AlphaFoldDB" id="A0A9X3NDA1"/>
<gene>
    <name evidence="3" type="ORF">OJ997_22360</name>
</gene>
<evidence type="ECO:0000313" key="4">
    <source>
        <dbReference type="Proteomes" id="UP001147653"/>
    </source>
</evidence>
<evidence type="ECO:0000256" key="1">
    <source>
        <dbReference type="SAM" id="MobiDB-lite"/>
    </source>
</evidence>
<dbReference type="Pfam" id="PF06662">
    <property type="entry name" value="C5-epim_C"/>
    <property type="match status" value="1"/>
</dbReference>
<reference evidence="3" key="1">
    <citation type="submission" date="2022-10" db="EMBL/GenBank/DDBJ databases">
        <title>The WGS of Solirubrobacter phytolaccae KCTC 29190.</title>
        <authorList>
            <person name="Jiang Z."/>
        </authorList>
    </citation>
    <scope>NUCLEOTIDE SEQUENCE</scope>
    <source>
        <strain evidence="3">KCTC 29190</strain>
    </source>
</reference>
<name>A0A9X3NDA1_9ACTN</name>
<proteinExistence type="predicted"/>
<accession>A0A9X3NDA1</accession>
<feature type="region of interest" description="Disordered" evidence="1">
    <location>
        <begin position="490"/>
        <end position="519"/>
    </location>
</feature>
<keyword evidence="4" id="KW-1185">Reference proteome</keyword>
<evidence type="ECO:0000259" key="2">
    <source>
        <dbReference type="Pfam" id="PF06662"/>
    </source>
</evidence>
<protein>
    <submittedName>
        <fullName evidence="3">D-glucuronyl C5-epimerase family protein</fullName>
    </submittedName>
</protein>
<feature type="compositionally biased region" description="Basic residues" evidence="1">
    <location>
        <begin position="495"/>
        <end position="508"/>
    </location>
</feature>
<comment type="caution">
    <text evidence="3">The sequence shown here is derived from an EMBL/GenBank/DDBJ whole genome shotgun (WGS) entry which is preliminary data.</text>
</comment>
<dbReference type="InterPro" id="IPR010598">
    <property type="entry name" value="C5-epim_C"/>
</dbReference>
<sequence>MKWWRVLAVAALVLAGCGEEQRSEPVPTPARFDELDRLPPKTGGFDALVKRREAYEAARRAEIARMRRSKSVEGALRVARLTGRITVGAEGSMRAEWTNANAVLGRLSGVPHTELAYVVNAVRSLAAGHILTADRLRPTFLILRQNVRFWKDQPVPASGWRTTFGRDPTIFQYYPGRGLQLQPLASWGRANAIAGACLAALRTKTTRDTCRRAAVTRSLDRLASLGARRSGYLAWEYYFAYGTGSPPWVSGMTQATAAQALARGYRALGYTRWKRAAERSLGAFEQAPPSGVAVSGHYRLYSFSPGHQVLNGELQAVLGLRDTSALLHSDRARRLFRSGDRAARRSVAEYDTGAWSLYSQRGAESTLSYHALTAGFLGGLCDRTDARIYCRTFSRFERYEKEPTRIGLAPLKGTRWDRARTVRFSLSKVSSVKVRVWGKRGLSLSRDFAQLPRGSHSFAWKPEGRGRFRVRIEARGPSGPVGVETRVVRVTTPAAKKKKPKKQKKANKRQAAGERPDTG</sequence>
<dbReference type="EMBL" id="JAPDDP010000046">
    <property type="protein sequence ID" value="MDA0183069.1"/>
    <property type="molecule type" value="Genomic_DNA"/>
</dbReference>
<evidence type="ECO:0000313" key="3">
    <source>
        <dbReference type="EMBL" id="MDA0183069.1"/>
    </source>
</evidence>
<dbReference type="Proteomes" id="UP001147653">
    <property type="component" value="Unassembled WGS sequence"/>
</dbReference>